<protein>
    <submittedName>
        <fullName evidence="1">Uncharacterized protein</fullName>
    </submittedName>
</protein>
<sequence>MEFAKYYNVSDIVNQMQVNEEIDCYPSGEDKFKGVYVCMDTNDFWVSRILKGYDEDYNQNENKYLVERNRISIYSVMDKLHDVFGKRLPIFEENDMGYERKNKVHAYLEKFSTKEIIKAVIVLDDEDGLSNWDCCEADSLEGAIEIIDGGFGILKIAA</sequence>
<dbReference type="EMBL" id="QSHZ01000020">
    <property type="protein sequence ID" value="RHC54670.1"/>
    <property type="molecule type" value="Genomic_DNA"/>
</dbReference>
<accession>A0A414AT31</accession>
<organism evidence="1 2">
    <name type="scientific">Enterocloster bolteae</name>
    <dbReference type="NCBI Taxonomy" id="208479"/>
    <lineage>
        <taxon>Bacteria</taxon>
        <taxon>Bacillati</taxon>
        <taxon>Bacillota</taxon>
        <taxon>Clostridia</taxon>
        <taxon>Lachnospirales</taxon>
        <taxon>Lachnospiraceae</taxon>
        <taxon>Enterocloster</taxon>
    </lineage>
</organism>
<gene>
    <name evidence="1" type="ORF">DW839_18400</name>
</gene>
<name>A0A414AT31_9FIRM</name>
<dbReference type="AlphaFoldDB" id="A0A414AT31"/>
<evidence type="ECO:0000313" key="1">
    <source>
        <dbReference type="EMBL" id="RHC54670.1"/>
    </source>
</evidence>
<evidence type="ECO:0000313" key="2">
    <source>
        <dbReference type="Proteomes" id="UP000283975"/>
    </source>
</evidence>
<comment type="caution">
    <text evidence="1">The sequence shown here is derived from an EMBL/GenBank/DDBJ whole genome shotgun (WGS) entry which is preliminary data.</text>
</comment>
<proteinExistence type="predicted"/>
<dbReference type="Proteomes" id="UP000283975">
    <property type="component" value="Unassembled WGS sequence"/>
</dbReference>
<reference evidence="1 2" key="1">
    <citation type="submission" date="2018-08" db="EMBL/GenBank/DDBJ databases">
        <title>A genome reference for cultivated species of the human gut microbiota.</title>
        <authorList>
            <person name="Zou Y."/>
            <person name="Xue W."/>
            <person name="Luo G."/>
        </authorList>
    </citation>
    <scope>NUCLEOTIDE SEQUENCE [LARGE SCALE GENOMIC DNA]</scope>
    <source>
        <strain evidence="1 2">AM35-14</strain>
    </source>
</reference>